<evidence type="ECO:0000313" key="1">
    <source>
        <dbReference type="EMBL" id="MEI6001993.1"/>
    </source>
</evidence>
<evidence type="ECO:0008006" key="3">
    <source>
        <dbReference type="Google" id="ProtNLM"/>
    </source>
</evidence>
<keyword evidence="2" id="KW-1185">Reference proteome</keyword>
<evidence type="ECO:0000313" key="2">
    <source>
        <dbReference type="Proteomes" id="UP001386437"/>
    </source>
</evidence>
<proteinExistence type="predicted"/>
<dbReference type="EMBL" id="JACFYJ010000092">
    <property type="protein sequence ID" value="MEI6001993.1"/>
    <property type="molecule type" value="Genomic_DNA"/>
</dbReference>
<sequence length="76" mass="8426">MNTKIFQEGEKSKAICAHCAELVDTTFIRRDVAFSDGDGIAWNILVAVCDVCDRAVTTPAQSTPAIREVRQRDENQ</sequence>
<accession>A0ABU8J320</accession>
<name>A0ABU8J320_9BURK</name>
<gene>
    <name evidence="1" type="ORF">H3V53_34150</name>
</gene>
<reference evidence="1 2" key="1">
    <citation type="journal article" date="2022" name="Arch. Microbiol.">
        <title>Paraburkholderia bengalensis sp. nov. isolated from roots of Oryza sativa, IR64.</title>
        <authorList>
            <person name="Nag P."/>
            <person name="Mondal N."/>
            <person name="Sarkar J."/>
            <person name="Das S."/>
        </authorList>
    </citation>
    <scope>NUCLEOTIDE SEQUENCE [LARGE SCALE GENOMIC DNA]</scope>
    <source>
        <strain evidence="1 2">IR64_4_BI</strain>
    </source>
</reference>
<organism evidence="1 2">
    <name type="scientific">Paraburkholderia bengalensis</name>
    <dbReference type="NCBI Taxonomy" id="2747562"/>
    <lineage>
        <taxon>Bacteria</taxon>
        <taxon>Pseudomonadati</taxon>
        <taxon>Pseudomonadota</taxon>
        <taxon>Betaproteobacteria</taxon>
        <taxon>Burkholderiales</taxon>
        <taxon>Burkholderiaceae</taxon>
        <taxon>Paraburkholderia</taxon>
    </lineage>
</organism>
<dbReference type="Proteomes" id="UP001386437">
    <property type="component" value="Unassembled WGS sequence"/>
</dbReference>
<protein>
    <recommendedName>
        <fullName evidence="3">HNH endonuclease</fullName>
    </recommendedName>
</protein>
<comment type="caution">
    <text evidence="1">The sequence shown here is derived from an EMBL/GenBank/DDBJ whole genome shotgun (WGS) entry which is preliminary data.</text>
</comment>
<dbReference type="RefSeq" id="WP_336601652.1">
    <property type="nucleotide sequence ID" value="NZ_JACFYJ010000092.1"/>
</dbReference>